<gene>
    <name evidence="1" type="ORF">Cvel_10259</name>
</gene>
<dbReference type="Gene3D" id="2.60.120.10">
    <property type="entry name" value="Jelly Rolls"/>
    <property type="match status" value="1"/>
</dbReference>
<dbReference type="VEuPathDB" id="CryptoDB:Cvel_10259"/>
<name>A0A0G4I220_9ALVE</name>
<dbReference type="SUPFAM" id="SSF51182">
    <property type="entry name" value="RmlC-like cupins"/>
    <property type="match status" value="1"/>
</dbReference>
<reference evidence="1" key="1">
    <citation type="submission" date="2014-11" db="EMBL/GenBank/DDBJ databases">
        <authorList>
            <person name="Otto D Thomas"/>
            <person name="Naeem Raeece"/>
        </authorList>
    </citation>
    <scope>NUCLEOTIDE SEQUENCE</scope>
</reference>
<dbReference type="InterPro" id="IPR011051">
    <property type="entry name" value="RmlC_Cupin_sf"/>
</dbReference>
<dbReference type="CDD" id="cd02208">
    <property type="entry name" value="cupin_RmlC-like"/>
    <property type="match status" value="1"/>
</dbReference>
<dbReference type="EMBL" id="CDMZ01004787">
    <property type="protein sequence ID" value="CEM50907.1"/>
    <property type="molecule type" value="Genomic_DNA"/>
</dbReference>
<evidence type="ECO:0008006" key="2">
    <source>
        <dbReference type="Google" id="ProtNLM"/>
    </source>
</evidence>
<proteinExistence type="predicted"/>
<protein>
    <recommendedName>
        <fullName evidence="2">Cupin 2 conserved barrel domain-containing protein</fullName>
    </recommendedName>
</protein>
<sequence>MTNAPQNLSAKYLFLTGPEAVVVEEGPAIWTELMSASSPASQICKRLTQEDGFLVIEMTVTPDSGKQFELHPNGDELLMLIEGSADIVLEFESGTKVCSLRRVGDVCRIPRGTWHTQRLPEGVEKARIVGMTAGRGTQHDIRE</sequence>
<dbReference type="AlphaFoldDB" id="A0A0G4I220"/>
<evidence type="ECO:0000313" key="1">
    <source>
        <dbReference type="EMBL" id="CEM50907.1"/>
    </source>
</evidence>
<organism evidence="1">
    <name type="scientific">Chromera velia CCMP2878</name>
    <dbReference type="NCBI Taxonomy" id="1169474"/>
    <lineage>
        <taxon>Eukaryota</taxon>
        <taxon>Sar</taxon>
        <taxon>Alveolata</taxon>
        <taxon>Colpodellida</taxon>
        <taxon>Chromeraceae</taxon>
        <taxon>Chromera</taxon>
    </lineage>
</organism>
<dbReference type="InterPro" id="IPR014710">
    <property type="entry name" value="RmlC-like_jellyroll"/>
</dbReference>
<accession>A0A0G4I220</accession>